<dbReference type="EMBL" id="AP023356">
    <property type="protein sequence ID" value="BCJ44474.1"/>
    <property type="molecule type" value="Genomic_DNA"/>
</dbReference>
<evidence type="ECO:0008006" key="3">
    <source>
        <dbReference type="Google" id="ProtNLM"/>
    </source>
</evidence>
<name>A0ABM7LYY7_9ACTN</name>
<proteinExistence type="predicted"/>
<accession>A0ABM7LYY7</accession>
<dbReference type="Proteomes" id="UP000676967">
    <property type="component" value="Chromosome"/>
</dbReference>
<reference evidence="1 2" key="1">
    <citation type="submission" date="2020-08" db="EMBL/GenBank/DDBJ databases">
        <title>Whole genome shotgun sequence of Actinoplanes ianthinogenes NBRC 13996.</title>
        <authorList>
            <person name="Komaki H."/>
            <person name="Tamura T."/>
        </authorList>
    </citation>
    <scope>NUCLEOTIDE SEQUENCE [LARGE SCALE GENOMIC DNA]</scope>
    <source>
        <strain evidence="1 2">NBRC 13996</strain>
    </source>
</reference>
<evidence type="ECO:0000313" key="2">
    <source>
        <dbReference type="Proteomes" id="UP000676967"/>
    </source>
</evidence>
<protein>
    <recommendedName>
        <fullName evidence="3">Peptidase M48 domain-containing protein</fullName>
    </recommendedName>
</protein>
<sequence length="130" mass="13981">MTQAAVTILGQVAYLLAPRGRRSGFVEMVVDFVARTRREARAGNGAAAWRAAAGAARTGMSLDVPAYRQLSRRTEASLFASHPPSGLRAGLIAGRAAQPAAVVMTEAEQARMDDELATHYERVRRELVTT</sequence>
<gene>
    <name evidence="1" type="ORF">Aiant_51310</name>
</gene>
<evidence type="ECO:0000313" key="1">
    <source>
        <dbReference type="EMBL" id="BCJ44474.1"/>
    </source>
</evidence>
<keyword evidence="2" id="KW-1185">Reference proteome</keyword>
<organism evidence="1 2">
    <name type="scientific">Actinoplanes ianthinogenes</name>
    <dbReference type="NCBI Taxonomy" id="122358"/>
    <lineage>
        <taxon>Bacteria</taxon>
        <taxon>Bacillati</taxon>
        <taxon>Actinomycetota</taxon>
        <taxon>Actinomycetes</taxon>
        <taxon>Micromonosporales</taxon>
        <taxon>Micromonosporaceae</taxon>
        <taxon>Actinoplanes</taxon>
    </lineage>
</organism>